<dbReference type="EMBL" id="AEJM01000049">
    <property type="protein sequence ID" value="EGY32343.1"/>
    <property type="molecule type" value="Genomic_DNA"/>
</dbReference>
<sequence>MLLKIIGSARSTFYYTPQAKEDHHAIRQRILDLYQANQGRDGYRMIRLKLQQEGIFLSGKTVLAHMRVLGIRSCVKVKRRKKAGKPSHVAPNLLQRNFTASKLKEKWVTDVTECRVGTEKLYLSPMMDLANQEIIAFATHRRPTWIVSSMLKKALAQLKETDLPIIHTDQGYLYGLARWRKMLIRDNGSPYAIQSMSRRGNCYDNAVIESFFSTLKSACFYSRQFKDIDELERAIHDSIRYYNEERIKPKLNNLSPVQYRAQYLT</sequence>
<dbReference type="SUPFAM" id="SSF53098">
    <property type="entry name" value="Ribonuclease H-like"/>
    <property type="match status" value="1"/>
</dbReference>
<dbReference type="PANTHER" id="PTHR46889:SF5">
    <property type="entry name" value="INTEGRASE PROTEIN"/>
    <property type="match status" value="1"/>
</dbReference>
<comment type="caution">
    <text evidence="2">The sequence shown here is derived from an EMBL/GenBank/DDBJ whole genome shotgun (WGS) entry which is preliminary data.</text>
</comment>
<evidence type="ECO:0000313" key="2">
    <source>
        <dbReference type="EMBL" id="EGY32343.1"/>
    </source>
</evidence>
<dbReference type="InterPro" id="IPR050900">
    <property type="entry name" value="Transposase_IS3/IS150/IS904"/>
</dbReference>
<dbReference type="PANTHER" id="PTHR46889">
    <property type="entry name" value="TRANSPOSASE INSF FOR INSERTION SEQUENCE IS3B-RELATED"/>
    <property type="match status" value="1"/>
</dbReference>
<dbReference type="InterPro" id="IPR001584">
    <property type="entry name" value="Integrase_cat-core"/>
</dbReference>
<organism evidence="2 3">
    <name type="scientific">Aggregatibacter actinomycetemcomitans serotype e str. SC1083</name>
    <dbReference type="NCBI Taxonomy" id="907488"/>
    <lineage>
        <taxon>Bacteria</taxon>
        <taxon>Pseudomonadati</taxon>
        <taxon>Pseudomonadota</taxon>
        <taxon>Gammaproteobacteria</taxon>
        <taxon>Pasteurellales</taxon>
        <taxon>Pasteurellaceae</taxon>
        <taxon>Aggregatibacter</taxon>
    </lineage>
</organism>
<gene>
    <name evidence="2" type="ORF">SC1083_2188</name>
</gene>
<dbReference type="GO" id="GO:0015074">
    <property type="term" value="P:DNA integration"/>
    <property type="evidence" value="ECO:0007669"/>
    <property type="project" value="InterPro"/>
</dbReference>
<dbReference type="Pfam" id="PF13276">
    <property type="entry name" value="HTH_21"/>
    <property type="match status" value="1"/>
</dbReference>
<reference evidence="2 3" key="1">
    <citation type="submission" date="2010-10" db="EMBL/GenBank/DDBJ databases">
        <authorList>
            <person name="Chen C."/>
            <person name="Kittichotirat W."/>
            <person name="Asikainen S."/>
            <person name="Bumgarner R."/>
        </authorList>
    </citation>
    <scope>NUCLEOTIDE SEQUENCE [LARGE SCALE GENOMIC DNA]</scope>
    <source>
        <strain evidence="2 3">SC1083</strain>
    </source>
</reference>
<name>G4ABF3_AGGAC</name>
<dbReference type="PATRIC" id="fig|907488.3.peg.2135"/>
<evidence type="ECO:0000259" key="1">
    <source>
        <dbReference type="PROSITE" id="PS50994"/>
    </source>
</evidence>
<dbReference type="InterPro" id="IPR025948">
    <property type="entry name" value="HTH-like_dom"/>
</dbReference>
<dbReference type="InterPro" id="IPR048020">
    <property type="entry name" value="Transpos_IS3"/>
</dbReference>
<dbReference type="Pfam" id="PF00665">
    <property type="entry name" value="rve"/>
    <property type="match status" value="1"/>
</dbReference>
<protein>
    <submittedName>
        <fullName evidence="2">Integrase catalytic subunit</fullName>
    </submittedName>
</protein>
<evidence type="ECO:0000313" key="3">
    <source>
        <dbReference type="Proteomes" id="UP000005508"/>
    </source>
</evidence>
<proteinExistence type="predicted"/>
<dbReference type="Gene3D" id="3.30.420.10">
    <property type="entry name" value="Ribonuclease H-like superfamily/Ribonuclease H"/>
    <property type="match status" value="1"/>
</dbReference>
<dbReference type="InterPro" id="IPR012337">
    <property type="entry name" value="RNaseH-like_sf"/>
</dbReference>
<dbReference type="PROSITE" id="PS50994">
    <property type="entry name" value="INTEGRASE"/>
    <property type="match status" value="1"/>
</dbReference>
<dbReference type="Proteomes" id="UP000005508">
    <property type="component" value="Unassembled WGS sequence"/>
</dbReference>
<dbReference type="Pfam" id="PF13333">
    <property type="entry name" value="rve_2"/>
    <property type="match status" value="1"/>
</dbReference>
<dbReference type="AlphaFoldDB" id="G4ABF3"/>
<dbReference type="GO" id="GO:0003676">
    <property type="term" value="F:nucleic acid binding"/>
    <property type="evidence" value="ECO:0007669"/>
    <property type="project" value="InterPro"/>
</dbReference>
<feature type="domain" description="Integrase catalytic" evidence="1">
    <location>
        <begin position="87"/>
        <end position="264"/>
    </location>
</feature>
<dbReference type="InterPro" id="IPR036397">
    <property type="entry name" value="RNaseH_sf"/>
</dbReference>
<dbReference type="NCBIfam" id="NF033516">
    <property type="entry name" value="transpos_IS3"/>
    <property type="match status" value="1"/>
</dbReference>
<accession>G4ABF3</accession>